<feature type="region of interest" description="Disordered" evidence="1">
    <location>
        <begin position="63"/>
        <end position="95"/>
    </location>
</feature>
<evidence type="ECO:0000313" key="4">
    <source>
        <dbReference type="EMBL" id="MFC4756131.1"/>
    </source>
</evidence>
<evidence type="ECO:0000313" key="5">
    <source>
        <dbReference type="Proteomes" id="UP001595836"/>
    </source>
</evidence>
<organism evidence="4 5">
    <name type="scientific">Dietzia aurantiaca</name>
    <dbReference type="NCBI Taxonomy" id="983873"/>
    <lineage>
        <taxon>Bacteria</taxon>
        <taxon>Bacillati</taxon>
        <taxon>Actinomycetota</taxon>
        <taxon>Actinomycetes</taxon>
        <taxon>Mycobacteriales</taxon>
        <taxon>Dietziaceae</taxon>
        <taxon>Dietzia</taxon>
    </lineage>
</organism>
<comment type="caution">
    <text evidence="4">The sequence shown here is derived from an EMBL/GenBank/DDBJ whole genome shotgun (WGS) entry which is preliminary data.</text>
</comment>
<proteinExistence type="predicted"/>
<dbReference type="InterPro" id="IPR007969">
    <property type="entry name" value="DUF732"/>
</dbReference>
<accession>A0ABV9PTY4</accession>
<feature type="compositionally biased region" description="Basic and acidic residues" evidence="1">
    <location>
        <begin position="77"/>
        <end position="95"/>
    </location>
</feature>
<evidence type="ECO:0000256" key="2">
    <source>
        <dbReference type="SAM" id="SignalP"/>
    </source>
</evidence>
<feature type="chain" id="PRO_5045613720" evidence="2">
    <location>
        <begin position="36"/>
        <end position="171"/>
    </location>
</feature>
<dbReference type="InterPro" id="IPR006311">
    <property type="entry name" value="TAT_signal"/>
</dbReference>
<keyword evidence="5" id="KW-1185">Reference proteome</keyword>
<dbReference type="RefSeq" id="WP_344991651.1">
    <property type="nucleotide sequence ID" value="NZ_BAABCD010000017.1"/>
</dbReference>
<dbReference type="EMBL" id="JBHSHP010000058">
    <property type="protein sequence ID" value="MFC4756131.1"/>
    <property type="molecule type" value="Genomic_DNA"/>
</dbReference>
<evidence type="ECO:0000259" key="3">
    <source>
        <dbReference type="Pfam" id="PF05305"/>
    </source>
</evidence>
<sequence>MSPHAHRTRRRALVAASGLAALALTLSACSGDDNADETVADATSAVASAATEATSAVGSAAAEATSAVGEAGDGDDHEGHDHGDHDGDDHPDKDREYLDALRDNGVTVHDDVDFLVRGHDACRDLEDGESADVVIASYYEAHPEAPENEGATVLEAAVNAFCPDYAPALNN</sequence>
<dbReference type="PROSITE" id="PS51257">
    <property type="entry name" value="PROKAR_LIPOPROTEIN"/>
    <property type="match status" value="1"/>
</dbReference>
<dbReference type="PROSITE" id="PS51318">
    <property type="entry name" value="TAT"/>
    <property type="match status" value="1"/>
</dbReference>
<dbReference type="Pfam" id="PF05305">
    <property type="entry name" value="DUF732"/>
    <property type="match status" value="1"/>
</dbReference>
<protein>
    <submittedName>
        <fullName evidence="4">DUF732 domain-containing protein</fullName>
    </submittedName>
</protein>
<evidence type="ECO:0000256" key="1">
    <source>
        <dbReference type="SAM" id="MobiDB-lite"/>
    </source>
</evidence>
<dbReference type="Proteomes" id="UP001595836">
    <property type="component" value="Unassembled WGS sequence"/>
</dbReference>
<feature type="domain" description="DUF732" evidence="3">
    <location>
        <begin position="93"/>
        <end position="164"/>
    </location>
</feature>
<keyword evidence="2" id="KW-0732">Signal</keyword>
<feature type="signal peptide" evidence="2">
    <location>
        <begin position="1"/>
        <end position="35"/>
    </location>
</feature>
<name>A0ABV9PTY4_9ACTN</name>
<reference evidence="5" key="1">
    <citation type="journal article" date="2019" name="Int. J. Syst. Evol. Microbiol.">
        <title>The Global Catalogue of Microorganisms (GCM) 10K type strain sequencing project: providing services to taxonomists for standard genome sequencing and annotation.</title>
        <authorList>
            <consortium name="The Broad Institute Genomics Platform"/>
            <consortium name="The Broad Institute Genome Sequencing Center for Infectious Disease"/>
            <person name="Wu L."/>
            <person name="Ma J."/>
        </authorList>
    </citation>
    <scope>NUCLEOTIDE SEQUENCE [LARGE SCALE GENOMIC DNA]</scope>
    <source>
        <strain evidence="5">JCM 11882</strain>
    </source>
</reference>
<gene>
    <name evidence="4" type="ORF">ACFO7U_15270</name>
</gene>